<reference evidence="3 4" key="1">
    <citation type="journal article" date="2024" name="G3 (Bethesda)">
        <title>Genome assembly of Hibiscus sabdariffa L. provides insights into metabolisms of medicinal natural products.</title>
        <authorList>
            <person name="Kim T."/>
        </authorList>
    </citation>
    <scope>NUCLEOTIDE SEQUENCE [LARGE SCALE GENOMIC DNA]</scope>
    <source>
        <strain evidence="3">TK-2024</strain>
        <tissue evidence="3">Old leaves</tissue>
    </source>
</reference>
<feature type="region of interest" description="Disordered" evidence="1">
    <location>
        <begin position="44"/>
        <end position="154"/>
    </location>
</feature>
<feature type="chain" id="PRO_5045522089" evidence="2">
    <location>
        <begin position="24"/>
        <end position="307"/>
    </location>
</feature>
<evidence type="ECO:0000313" key="4">
    <source>
        <dbReference type="Proteomes" id="UP001396334"/>
    </source>
</evidence>
<feature type="compositionally biased region" description="Polar residues" evidence="1">
    <location>
        <begin position="100"/>
        <end position="112"/>
    </location>
</feature>
<feature type="region of interest" description="Disordered" evidence="1">
    <location>
        <begin position="195"/>
        <end position="232"/>
    </location>
</feature>
<feature type="compositionally biased region" description="Polar residues" evidence="1">
    <location>
        <begin position="79"/>
        <end position="91"/>
    </location>
</feature>
<keyword evidence="2" id="KW-0732">Signal</keyword>
<feature type="signal peptide" evidence="2">
    <location>
        <begin position="1"/>
        <end position="23"/>
    </location>
</feature>
<gene>
    <name evidence="3" type="ORF">V6N11_065759</name>
</gene>
<evidence type="ECO:0000313" key="3">
    <source>
        <dbReference type="EMBL" id="KAK8988162.1"/>
    </source>
</evidence>
<feature type="compositionally biased region" description="Polar residues" evidence="1">
    <location>
        <begin position="145"/>
        <end position="154"/>
    </location>
</feature>
<name>A0ABR2PI96_9ROSI</name>
<dbReference type="EMBL" id="JBBPBN010000059">
    <property type="protein sequence ID" value="KAK8988162.1"/>
    <property type="molecule type" value="Genomic_DNA"/>
</dbReference>
<feature type="compositionally biased region" description="Pro residues" evidence="1">
    <location>
        <begin position="203"/>
        <end position="230"/>
    </location>
</feature>
<comment type="caution">
    <text evidence="3">The sequence shown here is derived from an EMBL/GenBank/DDBJ whole genome shotgun (WGS) entry which is preliminary data.</text>
</comment>
<sequence length="307" mass="34152">MEAMKKSFLLVNLFSALFVFASAQVDVFTPFDFESEFSQDSDASTFSRESQYFPQSNPDEPSLLSQSEFPQDSTKTKYFPNSNDEGTSSFFESDRPYDSLESQSVPNLNAEESSVKTKYFPNSNDVGTSSFSESGRSYDSLENHGVSNSNPQESSLLSEFENPFYSLETQNFPGETSQFSGTGFSKEFDYPGQSFDIRAPSKTKPPPPSPAPSPPAPPPSETPAPSPAPPKNTCKDKCLIKCSKFKFPILRKLCIHVCEKKCLLSYSVQIYNCTAVCAQSMPPIFKSDQKKADGYVNYCFTKCIKKF</sequence>
<dbReference type="Proteomes" id="UP001396334">
    <property type="component" value="Unassembled WGS sequence"/>
</dbReference>
<feature type="compositionally biased region" description="Polar residues" evidence="1">
    <location>
        <begin position="120"/>
        <end position="137"/>
    </location>
</feature>
<feature type="compositionally biased region" description="Polar residues" evidence="1">
    <location>
        <begin position="44"/>
        <end position="73"/>
    </location>
</feature>
<organism evidence="3 4">
    <name type="scientific">Hibiscus sabdariffa</name>
    <name type="common">roselle</name>
    <dbReference type="NCBI Taxonomy" id="183260"/>
    <lineage>
        <taxon>Eukaryota</taxon>
        <taxon>Viridiplantae</taxon>
        <taxon>Streptophyta</taxon>
        <taxon>Embryophyta</taxon>
        <taxon>Tracheophyta</taxon>
        <taxon>Spermatophyta</taxon>
        <taxon>Magnoliopsida</taxon>
        <taxon>eudicotyledons</taxon>
        <taxon>Gunneridae</taxon>
        <taxon>Pentapetalae</taxon>
        <taxon>rosids</taxon>
        <taxon>malvids</taxon>
        <taxon>Malvales</taxon>
        <taxon>Malvaceae</taxon>
        <taxon>Malvoideae</taxon>
        <taxon>Hibiscus</taxon>
    </lineage>
</organism>
<accession>A0ABR2PI96</accession>
<proteinExistence type="predicted"/>
<keyword evidence="4" id="KW-1185">Reference proteome</keyword>
<protein>
    <submittedName>
        <fullName evidence="3">Uncharacterized protein</fullName>
    </submittedName>
</protein>
<evidence type="ECO:0000256" key="1">
    <source>
        <dbReference type="SAM" id="MobiDB-lite"/>
    </source>
</evidence>
<evidence type="ECO:0000256" key="2">
    <source>
        <dbReference type="SAM" id="SignalP"/>
    </source>
</evidence>